<feature type="compositionally biased region" description="Polar residues" evidence="2">
    <location>
        <begin position="178"/>
        <end position="194"/>
    </location>
</feature>
<dbReference type="SMART" id="SM00054">
    <property type="entry name" value="EFh"/>
    <property type="match status" value="2"/>
</dbReference>
<feature type="compositionally biased region" description="Polar residues" evidence="2">
    <location>
        <begin position="269"/>
        <end position="279"/>
    </location>
</feature>
<dbReference type="EMBL" id="CAADRA010005473">
    <property type="protein sequence ID" value="VFT90282.1"/>
    <property type="molecule type" value="Genomic_DNA"/>
</dbReference>
<feature type="domain" description="EF-hand" evidence="3">
    <location>
        <begin position="661"/>
        <end position="696"/>
    </location>
</feature>
<dbReference type="InterPro" id="IPR011992">
    <property type="entry name" value="EF-hand-dom_pair"/>
</dbReference>
<dbReference type="SUPFAM" id="SSF47473">
    <property type="entry name" value="EF-hand"/>
    <property type="match status" value="1"/>
</dbReference>
<feature type="region of interest" description="Disordered" evidence="2">
    <location>
        <begin position="940"/>
        <end position="1189"/>
    </location>
</feature>
<evidence type="ECO:0000256" key="2">
    <source>
        <dbReference type="SAM" id="MobiDB-lite"/>
    </source>
</evidence>
<evidence type="ECO:0000256" key="1">
    <source>
        <dbReference type="ARBA" id="ARBA00022837"/>
    </source>
</evidence>
<feature type="compositionally biased region" description="Polar residues" evidence="2">
    <location>
        <begin position="1013"/>
        <end position="1025"/>
    </location>
</feature>
<dbReference type="InterPro" id="IPR013761">
    <property type="entry name" value="SAM/pointed_sf"/>
</dbReference>
<sequence>MDDVVARGDNSASKSLLQKAADAAESRAKKQQQSSSSGSSPLPDSPTASPKALQTPKEPASPPRQASGGFPGATKTHGGIPMDASIKTCSQSRPEGEGGDSPTQARHRNMSGSMVANKDNGVSMEATGHTSQTEASFRGETSPGKRVAIDHVQPTGGREGMTPGRTHTPREIDDIATFRSSSSKKILRQSTSNKAVMLDGVPPMQEAASKESVSPARSTSPSGCVAPPGTTSKHRKKTAPSSRTIQPNKEATTSSKGPTGAGDGGHSGDQASAPTNSNKAFGDASEATGQLALAKESEGGGDDQGAKDTHHKEASRKKPKTPRKSPKTAKSQSSDSEAAAKRDQEDAKGEASSSDEAKAAKPSATDILPDDKAKAKPEEHDSDAKHATPDQPNDATAEAKEDTSPRVPTDAKCNERTTAKVALTLDKANRVVQHVLFGWIKASVPFRRLLSASGDLTLAEVDVALVSAGATSLNSLERTAWAMVFGVATNQGEGNDVVVLDRPRVLEFVAAKYFPVELLEFQLRKAVADKGASSRSRGSDLFKNLGQLVGDTDEPVTPESWRALLIGKLGLTCPSWVAQCLFCRLLQAPLAQMSPRKHFLQSLDRFLRNVQFDTLSVEGIFRHVINADDFDRAFRAIDTDGSGALSIDECTAFLRQRGVDFPQSVLAEFLRRFDRDGDGTLDMDEFLQCCRPKQQAGVHVLSPYGFFYMTTDPLESVATVVGRIHKRLFWLQHNHLLGSTATKSGKSKLTVDTTKVSLRRHFGALPLVYTATDLVQAKLTNGELLVLMELGDGVEEVARLTCKERYAVQRPPPLRAAGAIPIVVAVDEPEPPPVSVDEPPTRTIQPAPIVATAKTKRMTLQLPNDVAAWTSMDVKKWLIYEVQAKTIAHKFACVDGKVLLEWAVDPALETGRLKDQLKIHQSIHRRRLAKRIRQLMQRGQSGVGSLSLKGEEDVEEDDDTNGDADAIIDETDVGPRVSHHTTTSNDDEDGDEIHDITVTSHGEKAVGGVDMNDSLTSIVDSQGSMDDTDQETPPSEDDDEESSGGDESLPIGQVPLPPMIAQDGNPSEDSDDLPAFVHVTSPHCTSSHDPHHNDINDGGDESAPPPISAMSSNENLPFGQVPSPPLLTQDDNSFNDTDDLPAFDHVTSPHCTSNSDDLHDDLNDDGDECGPPPPMSATSSDDALPSFDD</sequence>
<dbReference type="Gene3D" id="1.10.238.10">
    <property type="entry name" value="EF-hand"/>
    <property type="match status" value="1"/>
</dbReference>
<evidence type="ECO:0000313" key="4">
    <source>
        <dbReference type="EMBL" id="KAF0695754.1"/>
    </source>
</evidence>
<feature type="compositionally biased region" description="Low complexity" evidence="2">
    <location>
        <begin position="31"/>
        <end position="46"/>
    </location>
</feature>
<evidence type="ECO:0000313" key="5">
    <source>
        <dbReference type="EMBL" id="VFT90282.1"/>
    </source>
</evidence>
<feature type="compositionally biased region" description="Polar residues" evidence="2">
    <location>
        <begin position="211"/>
        <end position="222"/>
    </location>
</feature>
<dbReference type="Pfam" id="PF13499">
    <property type="entry name" value="EF-hand_7"/>
    <property type="match status" value="1"/>
</dbReference>
<feature type="domain" description="EF-hand" evidence="3">
    <location>
        <begin position="625"/>
        <end position="660"/>
    </location>
</feature>
<keyword evidence="1" id="KW-0106">Calcium</keyword>
<dbReference type="CDD" id="cd00051">
    <property type="entry name" value="EFh"/>
    <property type="match status" value="1"/>
</dbReference>
<organism evidence="5 6">
    <name type="scientific">Aphanomyces stellatus</name>
    <dbReference type="NCBI Taxonomy" id="120398"/>
    <lineage>
        <taxon>Eukaryota</taxon>
        <taxon>Sar</taxon>
        <taxon>Stramenopiles</taxon>
        <taxon>Oomycota</taxon>
        <taxon>Saprolegniomycetes</taxon>
        <taxon>Saprolegniales</taxon>
        <taxon>Verrucalvaceae</taxon>
        <taxon>Aphanomyces</taxon>
    </lineage>
</organism>
<dbReference type="InterPro" id="IPR018247">
    <property type="entry name" value="EF_Hand_1_Ca_BS"/>
</dbReference>
<accession>A0A485KY39</accession>
<reference evidence="5 6" key="1">
    <citation type="submission" date="2019-03" db="EMBL/GenBank/DDBJ databases">
        <authorList>
            <person name="Gaulin E."/>
            <person name="Dumas B."/>
        </authorList>
    </citation>
    <scope>NUCLEOTIDE SEQUENCE [LARGE SCALE GENOMIC DNA]</scope>
    <source>
        <strain evidence="5">CBS 568.67</strain>
    </source>
</reference>
<dbReference type="OrthoDB" id="26525at2759"/>
<gene>
    <name evidence="5" type="primary">Aste57867_13444</name>
    <name evidence="4" type="ORF">As57867_013394</name>
    <name evidence="5" type="ORF">ASTE57867_13444</name>
</gene>
<evidence type="ECO:0000259" key="3">
    <source>
        <dbReference type="PROSITE" id="PS50222"/>
    </source>
</evidence>
<feature type="compositionally biased region" description="Acidic residues" evidence="2">
    <location>
        <begin position="952"/>
        <end position="972"/>
    </location>
</feature>
<reference evidence="4" key="2">
    <citation type="submission" date="2019-06" db="EMBL/GenBank/DDBJ databases">
        <title>Genomics analysis of Aphanomyces spp. identifies a new class of oomycete effector associated with host adaptation.</title>
        <authorList>
            <person name="Gaulin E."/>
        </authorList>
    </citation>
    <scope>NUCLEOTIDE SEQUENCE</scope>
    <source>
        <strain evidence="4">CBS 578.67</strain>
    </source>
</reference>
<feature type="compositionally biased region" description="Polar residues" evidence="2">
    <location>
        <begin position="239"/>
        <end position="257"/>
    </location>
</feature>
<dbReference type="Gene3D" id="1.10.150.50">
    <property type="entry name" value="Transcription Factor, Ets-1"/>
    <property type="match status" value="1"/>
</dbReference>
<protein>
    <submittedName>
        <fullName evidence="5">Aste57867_13444 protein</fullName>
    </submittedName>
</protein>
<feature type="compositionally biased region" description="Acidic residues" evidence="2">
    <location>
        <begin position="1026"/>
        <end position="1044"/>
    </location>
</feature>
<dbReference type="InterPro" id="IPR002048">
    <property type="entry name" value="EF_hand_dom"/>
</dbReference>
<dbReference type="EMBL" id="VJMH01005452">
    <property type="protein sequence ID" value="KAF0695754.1"/>
    <property type="molecule type" value="Genomic_DNA"/>
</dbReference>
<dbReference type="Proteomes" id="UP000332933">
    <property type="component" value="Unassembled WGS sequence"/>
</dbReference>
<dbReference type="PROSITE" id="PS50222">
    <property type="entry name" value="EF_HAND_2"/>
    <property type="match status" value="2"/>
</dbReference>
<feature type="compositionally biased region" description="Basic and acidic residues" evidence="2">
    <location>
        <begin position="1086"/>
        <end position="1095"/>
    </location>
</feature>
<feature type="compositionally biased region" description="Basic and acidic residues" evidence="2">
    <location>
        <begin position="369"/>
        <end position="388"/>
    </location>
</feature>
<evidence type="ECO:0000313" key="6">
    <source>
        <dbReference type="Proteomes" id="UP000332933"/>
    </source>
</evidence>
<dbReference type="AlphaFoldDB" id="A0A485KY39"/>
<feature type="compositionally biased region" description="Basic and acidic residues" evidence="2">
    <location>
        <begin position="338"/>
        <end position="359"/>
    </location>
</feature>
<dbReference type="PROSITE" id="PS00018">
    <property type="entry name" value="EF_HAND_1"/>
    <property type="match status" value="1"/>
</dbReference>
<proteinExistence type="predicted"/>
<keyword evidence="6" id="KW-1185">Reference proteome</keyword>
<feature type="compositionally biased region" description="Basic residues" evidence="2">
    <location>
        <begin position="313"/>
        <end position="327"/>
    </location>
</feature>
<name>A0A485KY39_9STRA</name>
<feature type="region of interest" description="Disordered" evidence="2">
    <location>
        <begin position="1"/>
        <end position="412"/>
    </location>
</feature>
<dbReference type="GO" id="GO:0005509">
    <property type="term" value="F:calcium ion binding"/>
    <property type="evidence" value="ECO:0007669"/>
    <property type="project" value="InterPro"/>
</dbReference>